<dbReference type="InterPro" id="IPR044862">
    <property type="entry name" value="Pro_4_hyd_alph_FE2OG_OXY"/>
</dbReference>
<dbReference type="PROSITE" id="PS51471">
    <property type="entry name" value="FE2OG_OXY"/>
    <property type="match status" value="1"/>
</dbReference>
<evidence type="ECO:0000256" key="7">
    <source>
        <dbReference type="ARBA" id="ARBA00022964"/>
    </source>
</evidence>
<dbReference type="InterPro" id="IPR005123">
    <property type="entry name" value="Oxoglu/Fe-dep_dioxygenase_dom"/>
</dbReference>
<organism evidence="19">
    <name type="scientific">Polytomella parva</name>
    <dbReference type="NCBI Taxonomy" id="51329"/>
    <lineage>
        <taxon>Eukaryota</taxon>
        <taxon>Viridiplantae</taxon>
        <taxon>Chlorophyta</taxon>
        <taxon>core chlorophytes</taxon>
        <taxon>Chlorophyceae</taxon>
        <taxon>CS clade</taxon>
        <taxon>Chlamydomonadales</taxon>
        <taxon>Chlamydomonadaceae</taxon>
        <taxon>Polytomella</taxon>
    </lineage>
</organism>
<dbReference type="EMBL" id="HBFM01001663">
    <property type="protein sequence ID" value="CAD8764556.1"/>
    <property type="molecule type" value="Transcribed_RNA"/>
</dbReference>
<dbReference type="Gene3D" id="2.60.120.620">
    <property type="entry name" value="q2cbj1_9rhob like domain"/>
    <property type="match status" value="1"/>
</dbReference>
<keyword evidence="13" id="KW-0325">Glycoprotein</keyword>
<dbReference type="GO" id="GO:0005789">
    <property type="term" value="C:endoplasmic reticulum membrane"/>
    <property type="evidence" value="ECO:0007669"/>
    <property type="project" value="UniProtKB-SubCell"/>
</dbReference>
<evidence type="ECO:0000256" key="11">
    <source>
        <dbReference type="ARBA" id="ARBA00023004"/>
    </source>
</evidence>
<feature type="chain" id="PRO_5035585220" description="procollagen-proline 4-dioxygenase" evidence="16">
    <location>
        <begin position="21"/>
        <end position="258"/>
    </location>
</feature>
<reference evidence="19" key="1">
    <citation type="submission" date="2021-01" db="EMBL/GenBank/DDBJ databases">
        <authorList>
            <person name="Corre E."/>
            <person name="Pelletier E."/>
            <person name="Niang G."/>
            <person name="Scheremetjew M."/>
            <person name="Finn R."/>
            <person name="Kale V."/>
            <person name="Holt S."/>
            <person name="Cochrane G."/>
            <person name="Meng A."/>
            <person name="Brown T."/>
            <person name="Cohen L."/>
        </authorList>
    </citation>
    <scope>NUCLEOTIDE SEQUENCE</scope>
    <source>
        <strain evidence="19">SAG 63-3</strain>
    </source>
</reference>
<keyword evidence="16" id="KW-0732">Signal</keyword>
<evidence type="ECO:0000256" key="8">
    <source>
        <dbReference type="ARBA" id="ARBA00022968"/>
    </source>
</evidence>
<dbReference type="GO" id="GO:0031418">
    <property type="term" value="F:L-ascorbic acid binding"/>
    <property type="evidence" value="ECO:0007669"/>
    <property type="project" value="InterPro"/>
</dbReference>
<dbReference type="InterPro" id="IPR006620">
    <property type="entry name" value="Pro_4_hyd_alph"/>
</dbReference>
<dbReference type="GO" id="GO:0005506">
    <property type="term" value="F:iron ion binding"/>
    <property type="evidence" value="ECO:0007669"/>
    <property type="project" value="InterPro"/>
</dbReference>
<evidence type="ECO:0000256" key="13">
    <source>
        <dbReference type="ARBA" id="ARBA00023180"/>
    </source>
</evidence>
<comment type="similarity">
    <text evidence="3">Belongs to the P4HA family.</text>
</comment>
<comment type="subcellular location">
    <subcellularLocation>
        <location evidence="2">Endoplasmic reticulum membrane</location>
        <topology evidence="2">Single-pass type II membrane protein</topology>
    </subcellularLocation>
</comment>
<dbReference type="FunFam" id="2.60.120.620:FF:000002">
    <property type="entry name" value="Prolyl 4-hydroxylase 4"/>
    <property type="match status" value="1"/>
</dbReference>
<evidence type="ECO:0000313" key="18">
    <source>
        <dbReference type="EMBL" id="CAD8764556.1"/>
    </source>
</evidence>
<dbReference type="InterPro" id="IPR045054">
    <property type="entry name" value="P4HA-like"/>
</dbReference>
<evidence type="ECO:0000256" key="3">
    <source>
        <dbReference type="ARBA" id="ARBA00006511"/>
    </source>
</evidence>
<comment type="catalytic activity">
    <reaction evidence="14">
        <text>L-prolyl-[collagen] + 2-oxoglutarate + O2 = trans-4-hydroxy-L-prolyl-[collagen] + succinate + CO2</text>
        <dbReference type="Rhea" id="RHEA:18945"/>
        <dbReference type="Rhea" id="RHEA-COMP:11676"/>
        <dbReference type="Rhea" id="RHEA-COMP:11680"/>
        <dbReference type="ChEBI" id="CHEBI:15379"/>
        <dbReference type="ChEBI" id="CHEBI:16526"/>
        <dbReference type="ChEBI" id="CHEBI:16810"/>
        <dbReference type="ChEBI" id="CHEBI:30031"/>
        <dbReference type="ChEBI" id="CHEBI:50342"/>
        <dbReference type="ChEBI" id="CHEBI:61965"/>
        <dbReference type="EC" id="1.14.11.2"/>
    </reaction>
</comment>
<keyword evidence="12" id="KW-0472">Membrane</keyword>
<evidence type="ECO:0000256" key="10">
    <source>
        <dbReference type="ARBA" id="ARBA00023002"/>
    </source>
</evidence>
<keyword evidence="10" id="KW-0560">Oxidoreductase</keyword>
<dbReference type="SMART" id="SM00702">
    <property type="entry name" value="P4Hc"/>
    <property type="match status" value="1"/>
</dbReference>
<keyword evidence="9" id="KW-1133">Transmembrane helix</keyword>
<evidence type="ECO:0000256" key="6">
    <source>
        <dbReference type="ARBA" id="ARBA00022723"/>
    </source>
</evidence>
<keyword evidence="7" id="KW-0223">Dioxygenase</keyword>
<evidence type="ECO:0000256" key="14">
    <source>
        <dbReference type="ARBA" id="ARBA00049169"/>
    </source>
</evidence>
<proteinExistence type="inferred from homology"/>
<dbReference type="PANTHER" id="PTHR10869:SF238">
    <property type="entry name" value="PROLYL 4-HYDROXYLASE 6-RELATED"/>
    <property type="match status" value="1"/>
</dbReference>
<keyword evidence="6" id="KW-0479">Metal-binding</keyword>
<comment type="cofactor">
    <cofactor evidence="1">
        <name>L-ascorbate</name>
        <dbReference type="ChEBI" id="CHEBI:38290"/>
    </cofactor>
</comment>
<evidence type="ECO:0000259" key="17">
    <source>
        <dbReference type="PROSITE" id="PS51471"/>
    </source>
</evidence>
<keyword evidence="11" id="KW-0408">Iron</keyword>
<feature type="domain" description="Fe2OG dioxygenase" evidence="17">
    <location>
        <begin position="129"/>
        <end position="252"/>
    </location>
</feature>
<evidence type="ECO:0000256" key="16">
    <source>
        <dbReference type="SAM" id="SignalP"/>
    </source>
</evidence>
<dbReference type="EC" id="1.14.11.2" evidence="4"/>
<evidence type="ECO:0000256" key="9">
    <source>
        <dbReference type="ARBA" id="ARBA00022989"/>
    </source>
</evidence>
<dbReference type="GO" id="GO:0004656">
    <property type="term" value="F:procollagen-proline 4-dioxygenase activity"/>
    <property type="evidence" value="ECO:0007669"/>
    <property type="project" value="UniProtKB-EC"/>
</dbReference>
<evidence type="ECO:0000256" key="12">
    <source>
        <dbReference type="ARBA" id="ARBA00023136"/>
    </source>
</evidence>
<keyword evidence="8" id="KW-0735">Signal-anchor</keyword>
<evidence type="ECO:0000256" key="4">
    <source>
        <dbReference type="ARBA" id="ARBA00012269"/>
    </source>
</evidence>
<evidence type="ECO:0000256" key="15">
    <source>
        <dbReference type="SAM" id="MobiDB-lite"/>
    </source>
</evidence>
<accession>A0A6U0TDL2</accession>
<gene>
    <name evidence="18" type="ORF">PPAR00522_LOCUS940</name>
    <name evidence="19" type="ORF">PPAR00522_LOCUS941</name>
</gene>
<keyword evidence="5" id="KW-0812">Transmembrane</keyword>
<name>A0A6U0TDL2_9CHLO</name>
<evidence type="ECO:0000256" key="2">
    <source>
        <dbReference type="ARBA" id="ARBA00004648"/>
    </source>
</evidence>
<dbReference type="PANTHER" id="PTHR10869">
    <property type="entry name" value="PROLYL 4-HYDROXYLASE ALPHA SUBUNIT"/>
    <property type="match status" value="1"/>
</dbReference>
<evidence type="ECO:0000256" key="5">
    <source>
        <dbReference type="ARBA" id="ARBA00022692"/>
    </source>
</evidence>
<protein>
    <recommendedName>
        <fullName evidence="4">procollagen-proline 4-dioxygenase</fullName>
        <ecNumber evidence="4">1.14.11.2</ecNumber>
    </recommendedName>
</protein>
<feature type="signal peptide" evidence="16">
    <location>
        <begin position="1"/>
        <end position="20"/>
    </location>
</feature>
<dbReference type="EMBL" id="HBFM01001664">
    <property type="protein sequence ID" value="CAD8764557.1"/>
    <property type="molecule type" value="Transcribed_RNA"/>
</dbReference>
<evidence type="ECO:0000256" key="1">
    <source>
        <dbReference type="ARBA" id="ARBA00001961"/>
    </source>
</evidence>
<evidence type="ECO:0000313" key="19">
    <source>
        <dbReference type="EMBL" id="CAD8764557.1"/>
    </source>
</evidence>
<dbReference type="AlphaFoldDB" id="A0A6U0TDL2"/>
<feature type="compositionally biased region" description="Polar residues" evidence="15">
    <location>
        <begin position="83"/>
        <end position="102"/>
    </location>
</feature>
<feature type="region of interest" description="Disordered" evidence="15">
    <location>
        <begin position="81"/>
        <end position="102"/>
    </location>
</feature>
<sequence>MKPFLFCAILLVALVYGSSAATKGAIEGTGHTIGYGELEEEWRGEVIHLSWSPRAFYLQKFLTEEECDHIMKKAKPRLEKSQVVDSSTGGSVPSEARTSSGTFLSKREDDVIARIEKRVAQVTMIPVENQENLQVLKYIDGQKYVPHYDYFHDATNARVEMGGQRVLTVLMYLTTPDDGGETVFPNAEGSIQNEGDHWSPCARKGLAVKAVRGDAVMFYSLKPDGSLDPSSLHESCPALAGEKWSATKWIRVGPIGGS</sequence>
<dbReference type="Pfam" id="PF13640">
    <property type="entry name" value="2OG-FeII_Oxy_3"/>
    <property type="match status" value="1"/>
</dbReference>